<dbReference type="InterPro" id="IPR036188">
    <property type="entry name" value="FAD/NAD-bd_sf"/>
</dbReference>
<evidence type="ECO:0000256" key="2">
    <source>
        <dbReference type="ARBA" id="ARBA00023002"/>
    </source>
</evidence>
<feature type="domain" description="Dihydroprymidine dehydrogenase" evidence="6">
    <location>
        <begin position="24"/>
        <end position="131"/>
    </location>
</feature>
<keyword evidence="2 7" id="KW-0560">Oxidoreductase</keyword>
<evidence type="ECO:0000256" key="3">
    <source>
        <dbReference type="ARBA" id="ARBA00023164"/>
    </source>
</evidence>
<evidence type="ECO:0000256" key="1">
    <source>
        <dbReference type="ARBA" id="ARBA00022605"/>
    </source>
</evidence>
<dbReference type="Pfam" id="PF07992">
    <property type="entry name" value="Pyr_redox_2"/>
    <property type="match status" value="1"/>
</dbReference>
<dbReference type="GO" id="GO:0016040">
    <property type="term" value="F:glutamate synthase (NADH) activity"/>
    <property type="evidence" value="ECO:0007669"/>
    <property type="project" value="UniProtKB-EC"/>
</dbReference>
<evidence type="ECO:0000256" key="4">
    <source>
        <dbReference type="ARBA" id="ARBA00029440"/>
    </source>
</evidence>
<dbReference type="InterPro" id="IPR006005">
    <property type="entry name" value="Glut_synth_ssu1"/>
</dbReference>
<dbReference type="AlphaFoldDB" id="A0A1R0F7L8"/>
<keyword evidence="8" id="KW-1185">Reference proteome</keyword>
<dbReference type="Gene3D" id="3.50.50.60">
    <property type="entry name" value="FAD/NAD(P)-binding domain"/>
    <property type="match status" value="1"/>
</dbReference>
<evidence type="ECO:0000313" key="7">
    <source>
        <dbReference type="EMBL" id="OLY42955.1"/>
    </source>
</evidence>
<dbReference type="GO" id="GO:0051536">
    <property type="term" value="F:iron-sulfur cluster binding"/>
    <property type="evidence" value="ECO:0007669"/>
    <property type="project" value="InterPro"/>
</dbReference>
<feature type="domain" description="FAD/NAD(P)-binding" evidence="5">
    <location>
        <begin position="147"/>
        <end position="465"/>
    </location>
</feature>
<accession>A0A1R0F7L8</accession>
<dbReference type="InterPro" id="IPR051394">
    <property type="entry name" value="Glutamate_Synthase"/>
</dbReference>
<keyword evidence="1" id="KW-0028">Amino-acid biosynthesis</keyword>
<keyword evidence="3" id="KW-0314">Glutamate biosynthesis</keyword>
<evidence type="ECO:0000259" key="5">
    <source>
        <dbReference type="Pfam" id="PF07992"/>
    </source>
</evidence>
<dbReference type="GeneID" id="92992418"/>
<dbReference type="InterPro" id="IPR028261">
    <property type="entry name" value="DPD_II"/>
</dbReference>
<dbReference type="EC" id="1.4.1.14" evidence="7"/>
<dbReference type="GO" id="GO:0006537">
    <property type="term" value="P:glutamate biosynthetic process"/>
    <property type="evidence" value="ECO:0007669"/>
    <property type="project" value="UniProtKB-KW"/>
</dbReference>
<dbReference type="Pfam" id="PF14691">
    <property type="entry name" value="Fer4_20"/>
    <property type="match status" value="1"/>
</dbReference>
<dbReference type="Gene3D" id="3.40.50.720">
    <property type="entry name" value="NAD(P)-binding Rossmann-like Domain"/>
    <property type="match status" value="1"/>
</dbReference>
<proteinExistence type="predicted"/>
<dbReference type="PRINTS" id="PR00419">
    <property type="entry name" value="ADXRDTASE"/>
</dbReference>
<dbReference type="Proteomes" id="UP000187344">
    <property type="component" value="Unassembled WGS sequence"/>
</dbReference>
<evidence type="ECO:0000313" key="8">
    <source>
        <dbReference type="Proteomes" id="UP000187344"/>
    </source>
</evidence>
<dbReference type="GO" id="GO:0016639">
    <property type="term" value="F:oxidoreductase activity, acting on the CH-NH2 group of donors, NAD or NADP as acceptor"/>
    <property type="evidence" value="ECO:0007669"/>
    <property type="project" value="InterPro"/>
</dbReference>
<dbReference type="EMBL" id="LXYT01000003">
    <property type="protein sequence ID" value="OLY42955.1"/>
    <property type="molecule type" value="Genomic_DNA"/>
</dbReference>
<evidence type="ECO:0000259" key="6">
    <source>
        <dbReference type="Pfam" id="PF14691"/>
    </source>
</evidence>
<dbReference type="NCBIfam" id="TIGR01317">
    <property type="entry name" value="GOGAT_sm_gam"/>
    <property type="match status" value="1"/>
</dbReference>
<dbReference type="SUPFAM" id="SSF51971">
    <property type="entry name" value="Nucleotide-binding domain"/>
    <property type="match status" value="2"/>
</dbReference>
<dbReference type="InterPro" id="IPR009051">
    <property type="entry name" value="Helical_ferredxn"/>
</dbReference>
<dbReference type="PANTHER" id="PTHR43100:SF1">
    <property type="entry name" value="GLUTAMATE SYNTHASE [NADPH] SMALL CHAIN"/>
    <property type="match status" value="1"/>
</dbReference>
<dbReference type="InterPro" id="IPR023753">
    <property type="entry name" value="FAD/NAD-binding_dom"/>
</dbReference>
<dbReference type="Gene3D" id="1.10.1060.10">
    <property type="entry name" value="Alpha-helical ferredoxin"/>
    <property type="match status" value="1"/>
</dbReference>
<dbReference type="SUPFAM" id="SSF46548">
    <property type="entry name" value="alpha-helical ferredoxin"/>
    <property type="match status" value="1"/>
</dbReference>
<protein>
    <submittedName>
        <fullName evidence="7">Glutamate synthase (NADPH/NADH) small chain</fullName>
        <ecNumber evidence="7">1.4.1.14</ecNumber>
    </submittedName>
</protein>
<name>A0A1R0F7L8_9HYPH</name>
<comment type="pathway">
    <text evidence="4">Amino-acid biosynthesis.</text>
</comment>
<organism evidence="7 8">
    <name type="scientific">Bartonella apis</name>
    <dbReference type="NCBI Taxonomy" id="1686310"/>
    <lineage>
        <taxon>Bacteria</taxon>
        <taxon>Pseudomonadati</taxon>
        <taxon>Pseudomonadota</taxon>
        <taxon>Alphaproteobacteria</taxon>
        <taxon>Hyphomicrobiales</taxon>
        <taxon>Bartonellaceae</taxon>
        <taxon>Bartonella</taxon>
    </lineage>
</organism>
<dbReference type="OrthoDB" id="9803192at2"/>
<comment type="caution">
    <text evidence="7">The sequence shown here is derived from an EMBL/GenBank/DDBJ whole genome shotgun (WGS) entry which is preliminary data.</text>
</comment>
<dbReference type="PANTHER" id="PTHR43100">
    <property type="entry name" value="GLUTAMATE SYNTHASE [NADPH] SMALL CHAIN"/>
    <property type="match status" value="1"/>
</dbReference>
<dbReference type="RefSeq" id="WP_075870782.1">
    <property type="nucleotide sequence ID" value="NZ_CALYQA010000003.1"/>
</dbReference>
<reference evidence="7 8" key="1">
    <citation type="submission" date="2016-12" db="EMBL/GenBank/DDBJ databases">
        <title>Comparative genomics of Bartonella apis.</title>
        <authorList>
            <person name="Engel P."/>
        </authorList>
    </citation>
    <scope>NUCLEOTIDE SEQUENCE [LARGE SCALE GENOMIC DNA]</scope>
    <source>
        <strain evidence="7 8">PEB0149</strain>
    </source>
</reference>
<sequence length="484" mass="53383">MGKVTGFLEIDRQSQKYQPASDRVRHFREFTIPMSEAEVQKQAARCMDCGIPYCHGSTGCPVNNQIPDWNDLVYKGNWKEAISNLLSTNNFPEFTGRVCPSPCEEACTLNLEDVPVTIKTIEQTLADKAFALGFFAPQPNEAKTGKRVAVIGSGPSGLAAAQQLARAGHMVDVYERENRPGGLLRYGIPDFKMEKHHIDRRVEQLEGEGVTFYCGVNIGVDKAVDDLLAEYDAVLYCGGSETPRKIDIPGVHFHGVHDAMCYLVQQNKRVGRENIESVGWPSPSITADGKHVVVVGGGDTASDCIGTAFRQGAVKVTQLDIRPQPPAKEDKLSVWPYWATKMRTSTSQAEGAEREFQVATLEFIAENGELTHVKCCHVDEQRKPIAGTEFFIRADLAFIAIGFAGPFETGVCSELGDRLKLRIDRRGARSVQADTNNYKTSVDKLFAAGDVRRGQSLVVWAIREGRQAARSIDEFLMGETLLPR</sequence>
<gene>
    <name evidence="7" type="ORF">PEB0149_003720</name>
</gene>